<comment type="caution">
    <text evidence="11">The sequence shown here is derived from an EMBL/GenBank/DDBJ whole genome shotgun (WGS) entry which is preliminary data.</text>
</comment>
<evidence type="ECO:0000256" key="2">
    <source>
        <dbReference type="ARBA" id="ARBA00023054"/>
    </source>
</evidence>
<sequence>MASNLRRLSRELPPDLSELLDKLKKHAASFFREFDSSEPKIKEIVKKFEGIADEVRKMQRRTDAVRRAGSGVLEVSALGLLASGAAVAAGAAVPAAVAAGTAVAAAGAAARAVVAAVRAAPARAAAAGAAVVAGTAAAVAIAAAAGAAGAAVVAAVGTIGAVIAAGSAILVAGANVRKGISESGSVNTVKGLLKDFMMIVEPLKKDLEEIKRTCEKLEQRSAAKLQAEKTLTDMLGFQILTVVSILGSSEGVLSAMRKVFRLTATPEEDRELPDSISQSADRCQEVVEKKVRCAFQTRYPPVPGTCWLSMRQIKVTSNSSELHQNFIRTSSTAEITRRYVRHLEVYTMLLSQRRTRCRELTGPTPHSVAVRAKFPSRRPADHLILDRQKQDVAREEVQSFARHQQSSDRKTTWLQTSERRFLRGTIERQVRAALDQQEVHLDQRRDRDQCEELRAVQSRRREQEVCVEREAQVETRLQQQQLQQQEDQLFAELWEADRRAKDLKAAQDTQQRQDRNLETRDAIRTQMEAAEQQRRRHKELREEEAALMLQQQQMQQLQLQREHQLSLQQQQQRRRQLDQGLRLKMKRLAREQQDQLQLDMSILQTLLQQDTDQRQEAAHRK</sequence>
<keyword evidence="9" id="KW-0472">Membrane</keyword>
<dbReference type="InterPro" id="IPR043597">
    <property type="entry name" value="TPH_dom"/>
</dbReference>
<evidence type="ECO:0000313" key="11">
    <source>
        <dbReference type="EMBL" id="KAA8577395.1"/>
    </source>
</evidence>
<evidence type="ECO:0000256" key="5">
    <source>
        <dbReference type="ARBA" id="ARBA00033747"/>
    </source>
</evidence>
<comment type="subcellular location">
    <subcellularLocation>
        <location evidence="1">Cell projection</location>
        <location evidence="1">Cilium</location>
    </subcellularLocation>
</comment>
<evidence type="ECO:0000256" key="1">
    <source>
        <dbReference type="ARBA" id="ARBA00004138"/>
    </source>
</evidence>
<evidence type="ECO:0000256" key="4">
    <source>
        <dbReference type="ARBA" id="ARBA00023273"/>
    </source>
</evidence>
<keyword evidence="12" id="KW-1185">Reference proteome</keyword>
<dbReference type="PANTHER" id="PTHR31183:SF1">
    <property type="entry name" value="CILIA- AND FLAGELLA-ASSOCIATED PROTEIN 53"/>
    <property type="match status" value="1"/>
</dbReference>
<dbReference type="PANTHER" id="PTHR31183">
    <property type="entry name" value="TRICHOPLEIN KERATIN FILAMENT-BINDING PROTEIN FAMILY MEMBER"/>
    <property type="match status" value="1"/>
</dbReference>
<evidence type="ECO:0000256" key="9">
    <source>
        <dbReference type="SAM" id="Phobius"/>
    </source>
</evidence>
<dbReference type="EMBL" id="VOFY01002900">
    <property type="protein sequence ID" value="KAA8577395.1"/>
    <property type="molecule type" value="Genomic_DNA"/>
</dbReference>
<keyword evidence="4" id="KW-0966">Cell projection</keyword>
<dbReference type="Proteomes" id="UP000327493">
    <property type="component" value="Unassembled WGS sequence"/>
</dbReference>
<feature type="transmembrane region" description="Helical" evidence="9">
    <location>
        <begin position="68"/>
        <end position="89"/>
    </location>
</feature>
<feature type="domain" description="Trichohyalin-plectin-homology" evidence="10">
    <location>
        <begin position="447"/>
        <end position="621"/>
    </location>
</feature>
<organism evidence="11 12">
    <name type="scientific">Etheostoma spectabile</name>
    <name type="common">orangethroat darter</name>
    <dbReference type="NCBI Taxonomy" id="54343"/>
    <lineage>
        <taxon>Eukaryota</taxon>
        <taxon>Metazoa</taxon>
        <taxon>Chordata</taxon>
        <taxon>Craniata</taxon>
        <taxon>Vertebrata</taxon>
        <taxon>Euteleostomi</taxon>
        <taxon>Actinopterygii</taxon>
        <taxon>Neopterygii</taxon>
        <taxon>Teleostei</taxon>
        <taxon>Neoteleostei</taxon>
        <taxon>Acanthomorphata</taxon>
        <taxon>Eupercaria</taxon>
        <taxon>Perciformes</taxon>
        <taxon>Percoidei</taxon>
        <taxon>Percidae</taxon>
        <taxon>Etheostomatinae</taxon>
        <taxon>Etheostoma</taxon>
    </lineage>
</organism>
<dbReference type="GO" id="GO:0005929">
    <property type="term" value="C:cilium"/>
    <property type="evidence" value="ECO:0007669"/>
    <property type="project" value="UniProtKB-SubCell"/>
</dbReference>
<dbReference type="AlphaFoldDB" id="A0A5J5C7K6"/>
<evidence type="ECO:0000259" key="10">
    <source>
        <dbReference type="Pfam" id="PF13868"/>
    </source>
</evidence>
<dbReference type="Pfam" id="PF13868">
    <property type="entry name" value="TPH"/>
    <property type="match status" value="1"/>
</dbReference>
<evidence type="ECO:0000256" key="3">
    <source>
        <dbReference type="ARBA" id="ARBA00023069"/>
    </source>
</evidence>
<keyword evidence="3" id="KW-0969">Cilium</keyword>
<evidence type="ECO:0000313" key="12">
    <source>
        <dbReference type="Proteomes" id="UP000327493"/>
    </source>
</evidence>
<evidence type="ECO:0000256" key="6">
    <source>
        <dbReference type="ARBA" id="ARBA00033773"/>
    </source>
</evidence>
<feature type="transmembrane region" description="Helical" evidence="9">
    <location>
        <begin position="124"/>
        <end position="145"/>
    </location>
</feature>
<feature type="coiled-coil region" evidence="7">
    <location>
        <begin position="200"/>
        <end position="227"/>
    </location>
</feature>
<keyword evidence="9" id="KW-0812">Transmembrane</keyword>
<feature type="non-terminal residue" evidence="11">
    <location>
        <position position="621"/>
    </location>
</feature>
<dbReference type="InterPro" id="IPR043596">
    <property type="entry name" value="CFAP53/TCHP"/>
</dbReference>
<keyword evidence="9" id="KW-1133">Transmembrane helix</keyword>
<protein>
    <recommendedName>
        <fullName evidence="6">Cilia- and flagella-associated protein 53</fullName>
    </recommendedName>
</protein>
<gene>
    <name evidence="11" type="ORF">FQN60_017496</name>
</gene>
<feature type="transmembrane region" description="Helical" evidence="9">
    <location>
        <begin position="95"/>
        <end position="117"/>
    </location>
</feature>
<name>A0A5J5C7K6_9PERO</name>
<feature type="transmembrane region" description="Helical" evidence="9">
    <location>
        <begin position="151"/>
        <end position="172"/>
    </location>
</feature>
<feature type="region of interest" description="Disordered" evidence="8">
    <location>
        <begin position="502"/>
        <end position="521"/>
    </location>
</feature>
<proteinExistence type="inferred from homology"/>
<accession>A0A5J5C7K6</accession>
<keyword evidence="2 7" id="KW-0175">Coiled coil</keyword>
<reference evidence="11 12" key="1">
    <citation type="submission" date="2019-08" db="EMBL/GenBank/DDBJ databases">
        <title>A chromosome-level genome assembly, high-density linkage maps, and genome scans reveal the genomic architecture of hybrid incompatibilities underlying speciation via character displacement in darters (Percidae: Etheostominae).</title>
        <authorList>
            <person name="Moran R.L."/>
            <person name="Catchen J.M."/>
            <person name="Fuller R.C."/>
        </authorList>
    </citation>
    <scope>NUCLEOTIDE SEQUENCE [LARGE SCALE GENOMIC DNA]</scope>
    <source>
        <strain evidence="11">EspeVRDwgs_2016</strain>
        <tissue evidence="11">Muscle</tissue>
    </source>
</reference>
<evidence type="ECO:0000256" key="7">
    <source>
        <dbReference type="SAM" id="Coils"/>
    </source>
</evidence>
<evidence type="ECO:0000256" key="8">
    <source>
        <dbReference type="SAM" id="MobiDB-lite"/>
    </source>
</evidence>
<comment type="similarity">
    <text evidence="5">Belongs to the CFAP53 family.</text>
</comment>